<dbReference type="OrthoDB" id="767900at2759"/>
<dbReference type="EMBL" id="QPKB01000007">
    <property type="protein sequence ID" value="RWR88630.1"/>
    <property type="molecule type" value="Genomic_DNA"/>
</dbReference>
<evidence type="ECO:0000256" key="2">
    <source>
        <dbReference type="SAM" id="Phobius"/>
    </source>
</evidence>
<dbReference type="STRING" id="337451.A0A3S4PCN0"/>
<sequence length="274" mass="30806">MTYVVIVSLPLIVFCVLLSFGCYFMGREKGRKEGTMEAQMWTLDASSNGVAPPSMHAVDVPPPGGPHPGLMNPYFTHLTPPQCPNLTNINSKPKGKGQKGKKKSIPKGQKVENGPNGGVTKANKGTGAKLKGKRFYYGYPEGIKCWLFYNLREQKVLVSTNAIFLKEDYLIDQNTLERVILEEIQEQLVLNPERTKLEEDRPLPEPVVTPEPLCSGRIVRPPNKFMLLGESYDAIPEEHEQEPCNYDEAINDQDSRCWQDAMKVEMESMYSNQV</sequence>
<accession>A0A3S4PCN0</accession>
<name>A0A3S4PCN0_9MAGN</name>
<dbReference type="Proteomes" id="UP000283530">
    <property type="component" value="Unassembled WGS sequence"/>
</dbReference>
<keyword evidence="4" id="KW-1185">Reference proteome</keyword>
<keyword evidence="2" id="KW-0472">Membrane</keyword>
<organism evidence="3 4">
    <name type="scientific">Cinnamomum micranthum f. kanehirae</name>
    <dbReference type="NCBI Taxonomy" id="337451"/>
    <lineage>
        <taxon>Eukaryota</taxon>
        <taxon>Viridiplantae</taxon>
        <taxon>Streptophyta</taxon>
        <taxon>Embryophyta</taxon>
        <taxon>Tracheophyta</taxon>
        <taxon>Spermatophyta</taxon>
        <taxon>Magnoliopsida</taxon>
        <taxon>Magnoliidae</taxon>
        <taxon>Laurales</taxon>
        <taxon>Lauraceae</taxon>
        <taxon>Cinnamomum</taxon>
    </lineage>
</organism>
<protein>
    <submittedName>
        <fullName evidence="3">Uncharacterized protein</fullName>
    </submittedName>
</protein>
<reference evidence="3 4" key="1">
    <citation type="journal article" date="2019" name="Nat. Plants">
        <title>Stout camphor tree genome fills gaps in understanding of flowering plant genome evolution.</title>
        <authorList>
            <person name="Chaw S.M."/>
            <person name="Liu Y.C."/>
            <person name="Wu Y.W."/>
            <person name="Wang H.Y."/>
            <person name="Lin C.I."/>
            <person name="Wu C.S."/>
            <person name="Ke H.M."/>
            <person name="Chang L.Y."/>
            <person name="Hsu C.Y."/>
            <person name="Yang H.T."/>
            <person name="Sudianto E."/>
            <person name="Hsu M.H."/>
            <person name="Wu K.P."/>
            <person name="Wang L.N."/>
            <person name="Leebens-Mack J.H."/>
            <person name="Tsai I.J."/>
        </authorList>
    </citation>
    <scope>NUCLEOTIDE SEQUENCE [LARGE SCALE GENOMIC DNA]</scope>
    <source>
        <strain evidence="4">cv. Chaw 1501</strain>
        <tissue evidence="3">Young leaves</tissue>
    </source>
</reference>
<evidence type="ECO:0000313" key="4">
    <source>
        <dbReference type="Proteomes" id="UP000283530"/>
    </source>
</evidence>
<dbReference type="AlphaFoldDB" id="A0A3S4PCN0"/>
<proteinExistence type="predicted"/>
<feature type="transmembrane region" description="Helical" evidence="2">
    <location>
        <begin position="6"/>
        <end position="26"/>
    </location>
</feature>
<gene>
    <name evidence="3" type="ORF">CKAN_01765700</name>
</gene>
<evidence type="ECO:0000313" key="3">
    <source>
        <dbReference type="EMBL" id="RWR88630.1"/>
    </source>
</evidence>
<feature type="compositionally biased region" description="Basic residues" evidence="1">
    <location>
        <begin position="93"/>
        <end position="105"/>
    </location>
</feature>
<feature type="region of interest" description="Disordered" evidence="1">
    <location>
        <begin position="85"/>
        <end position="125"/>
    </location>
</feature>
<evidence type="ECO:0000256" key="1">
    <source>
        <dbReference type="SAM" id="MobiDB-lite"/>
    </source>
</evidence>
<comment type="caution">
    <text evidence="3">The sequence shown here is derived from an EMBL/GenBank/DDBJ whole genome shotgun (WGS) entry which is preliminary data.</text>
</comment>
<keyword evidence="2" id="KW-1133">Transmembrane helix</keyword>
<keyword evidence="2" id="KW-0812">Transmembrane</keyword>